<dbReference type="NCBIfam" id="NF006743">
    <property type="entry name" value="PRK09270.1-2"/>
    <property type="match status" value="1"/>
</dbReference>
<dbReference type="AlphaFoldDB" id="A0A9W4GPS4"/>
<dbReference type="SUPFAM" id="SSF52540">
    <property type="entry name" value="P-loop containing nucleoside triphosphate hydrolases"/>
    <property type="match status" value="1"/>
</dbReference>
<dbReference type="RefSeq" id="WP_251487787.1">
    <property type="nucleotide sequence ID" value="NZ_CAJSLV010000046.1"/>
</dbReference>
<dbReference type="PANTHER" id="PTHR10285">
    <property type="entry name" value="URIDINE KINASE"/>
    <property type="match status" value="1"/>
</dbReference>
<evidence type="ECO:0000313" key="2">
    <source>
        <dbReference type="Proteomes" id="UP001152519"/>
    </source>
</evidence>
<keyword evidence="1" id="KW-0808">Transferase</keyword>
<comment type="caution">
    <text evidence="1">The sequence shown here is derived from an EMBL/GenBank/DDBJ whole genome shotgun (WGS) entry which is preliminary data.</text>
</comment>
<evidence type="ECO:0000313" key="1">
    <source>
        <dbReference type="EMBL" id="CAG6392805.1"/>
    </source>
</evidence>
<dbReference type="Proteomes" id="UP001152519">
    <property type="component" value="Unassembled WGS sequence"/>
</dbReference>
<keyword evidence="1" id="KW-0418">Kinase</keyword>
<gene>
    <name evidence="1" type="ORF">SCOCK_180182</name>
</gene>
<sequence>MLVDDAVALVPSIPGRRSLLGLAGAPAAGKSTLARRLVAGVNDRLGAGTAAYVPMDGFHLSNAQLDRLRLRDRKGAPETFDVDGYVALLGRLRAERTRPVYAPDFDRRIDEPVAAGLVVPAGTALVVTEGNYLADDGPGWAQVRDLLDELWYVETPQRLRERRLLRRHIRGGRTESEARAFIASSERVNAHRVELTRPHCTRVVSPRDP</sequence>
<dbReference type="Gene3D" id="3.40.50.300">
    <property type="entry name" value="P-loop containing nucleotide triphosphate hydrolases"/>
    <property type="match status" value="1"/>
</dbReference>
<dbReference type="GO" id="GO:0004594">
    <property type="term" value="F:pantothenate kinase activity"/>
    <property type="evidence" value="ECO:0007669"/>
    <property type="project" value="UniProtKB-EC"/>
</dbReference>
<proteinExistence type="predicted"/>
<name>A0A9W4GPS4_9ACTN</name>
<keyword evidence="2" id="KW-1185">Reference proteome</keyword>
<dbReference type="EMBL" id="CAJSLV010000046">
    <property type="protein sequence ID" value="CAG6392805.1"/>
    <property type="molecule type" value="Genomic_DNA"/>
</dbReference>
<dbReference type="InterPro" id="IPR027417">
    <property type="entry name" value="P-loop_NTPase"/>
</dbReference>
<organism evidence="1 2">
    <name type="scientific">Actinacidiphila cocklensis</name>
    <dbReference type="NCBI Taxonomy" id="887465"/>
    <lineage>
        <taxon>Bacteria</taxon>
        <taxon>Bacillati</taxon>
        <taxon>Actinomycetota</taxon>
        <taxon>Actinomycetes</taxon>
        <taxon>Kitasatosporales</taxon>
        <taxon>Streptomycetaceae</taxon>
        <taxon>Actinacidiphila</taxon>
    </lineage>
</organism>
<accession>A0A9W4GPS4</accession>
<dbReference type="EC" id="2.7.1.33" evidence="1"/>
<protein>
    <submittedName>
        <fullName evidence="1">Pantothenate kinase</fullName>
        <ecNumber evidence="1">2.7.1.33</ecNumber>
    </submittedName>
</protein>
<reference evidence="1" key="1">
    <citation type="submission" date="2021-05" db="EMBL/GenBank/DDBJ databases">
        <authorList>
            <person name="Arsene-Ploetze F."/>
        </authorList>
    </citation>
    <scope>NUCLEOTIDE SEQUENCE</scope>
    <source>
        <strain evidence="1">DSM 42138</strain>
    </source>
</reference>